<sequence>MLIDHLATWRNRSSFCGPHRYSDSGVFHAANVRTAYAPSTLFKLGRLPVRHLIFDPGKHSSTNLAFASLLANTPESHIQPHNVQFACALYPAADQGAPPCPGRPWAIGCNSQGLRTPSEPCGLRGFEAVQRSICRGIRPLLMHMAGDSAPEFITAQHFQADTRRQSRIGQ</sequence>
<dbReference type="EMBL" id="MU006586">
    <property type="protein sequence ID" value="KAF2744814.1"/>
    <property type="molecule type" value="Genomic_DNA"/>
</dbReference>
<reference evidence="1" key="1">
    <citation type="journal article" date="2020" name="Stud. Mycol.">
        <title>101 Dothideomycetes genomes: a test case for predicting lifestyles and emergence of pathogens.</title>
        <authorList>
            <person name="Haridas S."/>
            <person name="Albert R."/>
            <person name="Binder M."/>
            <person name="Bloem J."/>
            <person name="Labutti K."/>
            <person name="Salamov A."/>
            <person name="Andreopoulos B."/>
            <person name="Baker S."/>
            <person name="Barry K."/>
            <person name="Bills G."/>
            <person name="Bluhm B."/>
            <person name="Cannon C."/>
            <person name="Castanera R."/>
            <person name="Culley D."/>
            <person name="Daum C."/>
            <person name="Ezra D."/>
            <person name="Gonzalez J."/>
            <person name="Henrissat B."/>
            <person name="Kuo A."/>
            <person name="Liang C."/>
            <person name="Lipzen A."/>
            <person name="Lutzoni F."/>
            <person name="Magnuson J."/>
            <person name="Mondo S."/>
            <person name="Nolan M."/>
            <person name="Ohm R."/>
            <person name="Pangilinan J."/>
            <person name="Park H.-J."/>
            <person name="Ramirez L."/>
            <person name="Alfaro M."/>
            <person name="Sun H."/>
            <person name="Tritt A."/>
            <person name="Yoshinaga Y."/>
            <person name="Zwiers L.-H."/>
            <person name="Turgeon B."/>
            <person name="Goodwin S."/>
            <person name="Spatafora J."/>
            <person name="Crous P."/>
            <person name="Grigoriev I."/>
        </authorList>
    </citation>
    <scope>NUCLEOTIDE SEQUENCE</scope>
    <source>
        <strain evidence="1">CBS 119925</strain>
    </source>
</reference>
<evidence type="ECO:0000313" key="1">
    <source>
        <dbReference type="EMBL" id="KAF2744814.1"/>
    </source>
</evidence>
<gene>
    <name evidence="1" type="ORF">M011DRAFT_157977</name>
</gene>
<dbReference type="Proteomes" id="UP000799440">
    <property type="component" value="Unassembled WGS sequence"/>
</dbReference>
<proteinExistence type="predicted"/>
<evidence type="ECO:0000313" key="2">
    <source>
        <dbReference type="Proteomes" id="UP000799440"/>
    </source>
</evidence>
<organism evidence="1 2">
    <name type="scientific">Sporormia fimetaria CBS 119925</name>
    <dbReference type="NCBI Taxonomy" id="1340428"/>
    <lineage>
        <taxon>Eukaryota</taxon>
        <taxon>Fungi</taxon>
        <taxon>Dikarya</taxon>
        <taxon>Ascomycota</taxon>
        <taxon>Pezizomycotina</taxon>
        <taxon>Dothideomycetes</taxon>
        <taxon>Pleosporomycetidae</taxon>
        <taxon>Pleosporales</taxon>
        <taxon>Sporormiaceae</taxon>
        <taxon>Sporormia</taxon>
    </lineage>
</organism>
<keyword evidence="2" id="KW-1185">Reference proteome</keyword>
<dbReference type="AlphaFoldDB" id="A0A6A6V516"/>
<protein>
    <submittedName>
        <fullName evidence="1">Uncharacterized protein</fullName>
    </submittedName>
</protein>
<accession>A0A6A6V516</accession>
<name>A0A6A6V516_9PLEO</name>